<protein>
    <submittedName>
        <fullName evidence="2">Possible phosphatase</fullName>
    </submittedName>
</protein>
<comment type="similarity">
    <text evidence="1">Belongs to the KdsC family.</text>
</comment>
<proteinExistence type="inferred from homology"/>
<dbReference type="GO" id="GO:0016791">
    <property type="term" value="F:phosphatase activity"/>
    <property type="evidence" value="ECO:0007669"/>
    <property type="project" value="TreeGrafter"/>
</dbReference>
<keyword evidence="3" id="KW-1185">Reference proteome</keyword>
<comment type="caution">
    <text evidence="2">The sequence shown here is derived from an EMBL/GenBank/DDBJ whole genome shotgun (WGS) entry which is preliminary data.</text>
</comment>
<name>A6G4Y7_9BACT</name>
<gene>
    <name evidence="2" type="ORF">PPSIR1_10765</name>
</gene>
<dbReference type="SUPFAM" id="SSF56784">
    <property type="entry name" value="HAD-like"/>
    <property type="match status" value="1"/>
</dbReference>
<dbReference type="EMBL" id="ABCS01000023">
    <property type="protein sequence ID" value="EDM79079.1"/>
    <property type="molecule type" value="Genomic_DNA"/>
</dbReference>
<dbReference type="RefSeq" id="WP_006971786.1">
    <property type="nucleotide sequence ID" value="NZ_ABCS01000023.1"/>
</dbReference>
<dbReference type="STRING" id="391625.PPSIR1_10765"/>
<dbReference type="Proteomes" id="UP000005801">
    <property type="component" value="Unassembled WGS sequence"/>
</dbReference>
<organism evidence="2 3">
    <name type="scientific">Plesiocystis pacifica SIR-1</name>
    <dbReference type="NCBI Taxonomy" id="391625"/>
    <lineage>
        <taxon>Bacteria</taxon>
        <taxon>Pseudomonadati</taxon>
        <taxon>Myxococcota</taxon>
        <taxon>Polyangia</taxon>
        <taxon>Nannocystales</taxon>
        <taxon>Nannocystaceae</taxon>
        <taxon>Plesiocystis</taxon>
    </lineage>
</organism>
<dbReference type="AlphaFoldDB" id="A6G4Y7"/>
<evidence type="ECO:0000313" key="3">
    <source>
        <dbReference type="Proteomes" id="UP000005801"/>
    </source>
</evidence>
<dbReference type="GO" id="GO:0005829">
    <property type="term" value="C:cytosol"/>
    <property type="evidence" value="ECO:0007669"/>
    <property type="project" value="TreeGrafter"/>
</dbReference>
<dbReference type="Pfam" id="PF08282">
    <property type="entry name" value="Hydrolase_3"/>
    <property type="match status" value="1"/>
</dbReference>
<dbReference type="GO" id="GO:0000287">
    <property type="term" value="F:magnesium ion binding"/>
    <property type="evidence" value="ECO:0007669"/>
    <property type="project" value="TreeGrafter"/>
</dbReference>
<dbReference type="PANTHER" id="PTHR10000:SF8">
    <property type="entry name" value="HAD SUPERFAMILY HYDROLASE-LIKE, TYPE 3"/>
    <property type="match status" value="1"/>
</dbReference>
<dbReference type="InterPro" id="IPR023214">
    <property type="entry name" value="HAD_sf"/>
</dbReference>
<reference evidence="2 3" key="1">
    <citation type="submission" date="2007-06" db="EMBL/GenBank/DDBJ databases">
        <authorList>
            <person name="Shimkets L."/>
            <person name="Ferriera S."/>
            <person name="Johnson J."/>
            <person name="Kravitz S."/>
            <person name="Beeson K."/>
            <person name="Sutton G."/>
            <person name="Rogers Y.-H."/>
            <person name="Friedman R."/>
            <person name="Frazier M."/>
            <person name="Venter J.C."/>
        </authorList>
    </citation>
    <scope>NUCLEOTIDE SEQUENCE [LARGE SCALE GENOMIC DNA]</scope>
    <source>
        <strain evidence="2 3">SIR-1</strain>
    </source>
</reference>
<dbReference type="InterPro" id="IPR036412">
    <property type="entry name" value="HAD-like_sf"/>
</dbReference>
<dbReference type="Gene3D" id="3.40.50.1000">
    <property type="entry name" value="HAD superfamily/HAD-like"/>
    <property type="match status" value="1"/>
</dbReference>
<dbReference type="PANTHER" id="PTHR10000">
    <property type="entry name" value="PHOSPHOSERINE PHOSPHATASE"/>
    <property type="match status" value="1"/>
</dbReference>
<dbReference type="SFLD" id="SFLDS00003">
    <property type="entry name" value="Haloacid_Dehalogenase"/>
    <property type="match status" value="1"/>
</dbReference>
<dbReference type="InterPro" id="IPR010023">
    <property type="entry name" value="KdsC_fam"/>
</dbReference>
<dbReference type="SFLD" id="SFLDG01136">
    <property type="entry name" value="C1.6:_Phosphoserine_Phosphatas"/>
    <property type="match status" value="1"/>
</dbReference>
<evidence type="ECO:0000313" key="2">
    <source>
        <dbReference type="EMBL" id="EDM79079.1"/>
    </source>
</evidence>
<accession>A6G4Y7</accession>
<dbReference type="OrthoDB" id="9805604at2"/>
<dbReference type="SFLD" id="SFLDG01138">
    <property type="entry name" value="C1.6.2:_Deoxy-d-mannose-octulo"/>
    <property type="match status" value="1"/>
</dbReference>
<sequence>MSASADPAKAPSLAQRLASVELITFDIDGTLTDATTWWVGEGAGWVQRYSVRDGEAILRLARAGLPVVPLSRNGTEAARRRMEHLRRELDWLGVKDKIAAVEAIAARHGGVAIERVLHIGDGPDDAAVFEHVGVGVAVADAHPRAREVARLVLDAGGGQRTMEELELRMIAAEHPKLVESQA</sequence>
<dbReference type="eggNOG" id="COG1778">
    <property type="taxonomic scope" value="Bacteria"/>
</dbReference>
<evidence type="ECO:0000256" key="1">
    <source>
        <dbReference type="ARBA" id="ARBA00005893"/>
    </source>
</evidence>